<dbReference type="PANTHER" id="PTHR30413:SF8">
    <property type="entry name" value="TRANSPORT PERMEASE PROTEIN"/>
    <property type="match status" value="1"/>
</dbReference>
<evidence type="ECO:0000256" key="6">
    <source>
        <dbReference type="ARBA" id="ARBA00022692"/>
    </source>
</evidence>
<keyword evidence="4 9" id="KW-1003">Cell membrane</keyword>
<dbReference type="OrthoDB" id="9786910at2"/>
<dbReference type="InterPro" id="IPR013525">
    <property type="entry name" value="ABC2_TM"/>
</dbReference>
<dbReference type="GO" id="GO:0005886">
    <property type="term" value="C:plasma membrane"/>
    <property type="evidence" value="ECO:0007669"/>
    <property type="project" value="UniProtKB-SubCell"/>
</dbReference>
<evidence type="ECO:0000313" key="11">
    <source>
        <dbReference type="EMBL" id="PQO38800.1"/>
    </source>
</evidence>
<dbReference type="RefSeq" id="WP_105350000.1">
    <property type="nucleotide sequence ID" value="NZ_PUIA01000016.1"/>
</dbReference>
<dbReference type="InterPro" id="IPR047817">
    <property type="entry name" value="ABC2_TM_bact-type"/>
</dbReference>
<feature type="domain" description="ABC transmembrane type-2" evidence="10">
    <location>
        <begin position="51"/>
        <end position="272"/>
    </location>
</feature>
<evidence type="ECO:0000256" key="7">
    <source>
        <dbReference type="ARBA" id="ARBA00022989"/>
    </source>
</evidence>
<gene>
    <name evidence="11" type="ORF">C5Y96_02720</name>
</gene>
<keyword evidence="8 9" id="KW-0472">Membrane</keyword>
<protein>
    <recommendedName>
        <fullName evidence="9">Transport permease protein</fullName>
    </recommendedName>
</protein>
<evidence type="ECO:0000256" key="4">
    <source>
        <dbReference type="ARBA" id="ARBA00022475"/>
    </source>
</evidence>
<evidence type="ECO:0000256" key="1">
    <source>
        <dbReference type="ARBA" id="ARBA00004429"/>
    </source>
</evidence>
<evidence type="ECO:0000256" key="8">
    <source>
        <dbReference type="ARBA" id="ARBA00023136"/>
    </source>
</evidence>
<reference evidence="11 12" key="1">
    <citation type="submission" date="2018-02" db="EMBL/GenBank/DDBJ databases">
        <title>Comparative genomes isolates from brazilian mangrove.</title>
        <authorList>
            <person name="Araujo J.E."/>
            <person name="Taketani R.G."/>
            <person name="Silva M.C.P."/>
            <person name="Loureco M.V."/>
            <person name="Andreote F.D."/>
        </authorList>
    </citation>
    <scope>NUCLEOTIDE SEQUENCE [LARGE SCALE GENOMIC DNA]</scope>
    <source>
        <strain evidence="11 12">HEX-2 MGV</strain>
    </source>
</reference>
<comment type="similarity">
    <text evidence="2 9">Belongs to the ABC-2 integral membrane protein family.</text>
</comment>
<feature type="transmembrane region" description="Helical" evidence="9">
    <location>
        <begin position="194"/>
        <end position="211"/>
    </location>
</feature>
<comment type="caution">
    <text evidence="11">The sequence shown here is derived from an EMBL/GenBank/DDBJ whole genome shotgun (WGS) entry which is preliminary data.</text>
</comment>
<evidence type="ECO:0000256" key="3">
    <source>
        <dbReference type="ARBA" id="ARBA00022448"/>
    </source>
</evidence>
<evidence type="ECO:0000256" key="9">
    <source>
        <dbReference type="RuleBase" id="RU361157"/>
    </source>
</evidence>
<feature type="transmembrane region" description="Helical" evidence="9">
    <location>
        <begin position="83"/>
        <end position="104"/>
    </location>
</feature>
<keyword evidence="7 9" id="KW-1133">Transmembrane helix</keyword>
<evidence type="ECO:0000256" key="2">
    <source>
        <dbReference type="ARBA" id="ARBA00007783"/>
    </source>
</evidence>
<dbReference type="GO" id="GO:0015920">
    <property type="term" value="P:lipopolysaccharide transport"/>
    <property type="evidence" value="ECO:0007669"/>
    <property type="project" value="TreeGrafter"/>
</dbReference>
<organism evidence="11 12">
    <name type="scientific">Blastopirellula marina</name>
    <dbReference type="NCBI Taxonomy" id="124"/>
    <lineage>
        <taxon>Bacteria</taxon>
        <taxon>Pseudomonadati</taxon>
        <taxon>Planctomycetota</taxon>
        <taxon>Planctomycetia</taxon>
        <taxon>Pirellulales</taxon>
        <taxon>Pirellulaceae</taxon>
        <taxon>Blastopirellula</taxon>
    </lineage>
</organism>
<keyword evidence="3 9" id="KW-0813">Transport</keyword>
<dbReference type="PROSITE" id="PS51012">
    <property type="entry name" value="ABC_TM2"/>
    <property type="match status" value="1"/>
</dbReference>
<keyword evidence="6 9" id="KW-0812">Transmembrane</keyword>
<feature type="transmembrane region" description="Helical" evidence="9">
    <location>
        <begin position="125"/>
        <end position="153"/>
    </location>
</feature>
<evidence type="ECO:0000259" key="10">
    <source>
        <dbReference type="PROSITE" id="PS51012"/>
    </source>
</evidence>
<dbReference type="Proteomes" id="UP000240009">
    <property type="component" value="Unassembled WGS sequence"/>
</dbReference>
<accession>A0A2S8G3D3</accession>
<comment type="subcellular location">
    <subcellularLocation>
        <location evidence="1">Cell inner membrane</location>
        <topology evidence="1">Multi-pass membrane protein</topology>
    </subcellularLocation>
    <subcellularLocation>
        <location evidence="9">Cell membrane</location>
        <topology evidence="9">Multi-pass membrane protein</topology>
    </subcellularLocation>
</comment>
<dbReference type="AlphaFoldDB" id="A0A2S8G3D3"/>
<feature type="transmembrane region" description="Helical" evidence="9">
    <location>
        <begin position="50"/>
        <end position="71"/>
    </location>
</feature>
<evidence type="ECO:0000256" key="5">
    <source>
        <dbReference type="ARBA" id="ARBA00022519"/>
    </source>
</evidence>
<name>A0A2S8G3D3_9BACT</name>
<evidence type="ECO:0000313" key="12">
    <source>
        <dbReference type="Proteomes" id="UP000240009"/>
    </source>
</evidence>
<dbReference type="GO" id="GO:0140359">
    <property type="term" value="F:ABC-type transporter activity"/>
    <property type="evidence" value="ECO:0007669"/>
    <property type="project" value="InterPro"/>
</dbReference>
<feature type="transmembrane region" description="Helical" evidence="9">
    <location>
        <begin position="159"/>
        <end position="182"/>
    </location>
</feature>
<feature type="transmembrane region" description="Helical" evidence="9">
    <location>
        <begin position="247"/>
        <end position="269"/>
    </location>
</feature>
<dbReference type="PANTHER" id="PTHR30413">
    <property type="entry name" value="INNER MEMBRANE TRANSPORT PERMEASE"/>
    <property type="match status" value="1"/>
</dbReference>
<dbReference type="EMBL" id="PUIA01000016">
    <property type="protein sequence ID" value="PQO38800.1"/>
    <property type="molecule type" value="Genomic_DNA"/>
</dbReference>
<dbReference type="Pfam" id="PF01061">
    <property type="entry name" value="ABC2_membrane"/>
    <property type="match status" value="1"/>
</dbReference>
<keyword evidence="5" id="KW-0997">Cell inner membrane</keyword>
<proteinExistence type="inferred from homology"/>
<sequence length="280" mass="31638">MASGEVQDDLQYHGARHRWDLIDIQEVWRFRELIWMFALRDLKVRYRQTYVGIAWAVIQPLAMLLVFSFFFQISGGSPSDSGLPYAIVALCGLIPWQLFASTVTSGTQSIVMNKQLVTKVYFPKIILPISSVAISLVDFSIAFCMLLIVMAWYQVVPTAAIFLLPFMIVSVVVCSLAVSLWLSALNAIYRDVQYLVPFMLQVGLLASPTVYEASMVSPQWRWLYSLNPMVGPLEGFRWALLGTSPPAMAPMAISLGCMFAILIGGMIYFRRMERFFSDRI</sequence>